<dbReference type="STRING" id="570519.SAMN04488116_1269"/>
<reference evidence="4" key="1">
    <citation type="submission" date="2016-11" db="EMBL/GenBank/DDBJ databases">
        <authorList>
            <person name="Varghese N."/>
            <person name="Submissions S."/>
        </authorList>
    </citation>
    <scope>NUCLEOTIDE SEQUENCE [LARGE SCALE GENOMIC DNA]</scope>
    <source>
        <strain evidence="4">DSM 22638</strain>
    </source>
</reference>
<dbReference type="EMBL" id="FQWL01000002">
    <property type="protein sequence ID" value="SHG45174.1"/>
    <property type="molecule type" value="Genomic_DNA"/>
</dbReference>
<keyword evidence="4" id="KW-1185">Reference proteome</keyword>
<evidence type="ECO:0000256" key="1">
    <source>
        <dbReference type="SAM" id="SignalP"/>
    </source>
</evidence>
<proteinExistence type="predicted"/>
<protein>
    <submittedName>
        <fullName evidence="3">Formylglycine-generating enzyme, required for sulfatase activity, contains SUMF1/FGE domain</fullName>
    </submittedName>
</protein>
<sequence>MIILKSQKFFFLSALFIAHMASIYAQQKQGYIQELPSTSLEINMVAIPSGSFIMGSPNSEKGRDEDEGPQRKMDIEGFWMSSYEITWQLYNLFLQRELDKAEFIDKGNEVVQKVDAVAGATIPYVDMSLGMGTGENLPIGNVTQLGASKFCEWLSAITGNFYRLPTEAEWEYAARANSEDAHFFDGNDTLEEYAWFSDNSGETYHEVGQKKPNPWGLYDMYGNVAEWTLDQYDVNTYAESTTAFIRVEKEYPAVVRGGSYKDGSEMLRSASRTFSKPVWKQRDPQFPKSKWWHTDAPFVGFRIVRPYETPNIEAQHSYWLGE</sequence>
<dbReference type="RefSeq" id="WP_084732573.1">
    <property type="nucleotide sequence ID" value="NZ_FQWL01000002.1"/>
</dbReference>
<gene>
    <name evidence="3" type="ORF">SAMN04488116_1269</name>
</gene>
<dbReference type="InterPro" id="IPR051043">
    <property type="entry name" value="Sulfatase_Mod_Factor_Kinase"/>
</dbReference>
<dbReference type="InterPro" id="IPR005532">
    <property type="entry name" value="SUMF_dom"/>
</dbReference>
<dbReference type="InterPro" id="IPR016187">
    <property type="entry name" value="CTDL_fold"/>
</dbReference>
<dbReference type="InterPro" id="IPR042095">
    <property type="entry name" value="SUMF_sf"/>
</dbReference>
<dbReference type="SUPFAM" id="SSF56436">
    <property type="entry name" value="C-type lectin-like"/>
    <property type="match status" value="1"/>
</dbReference>
<name>A0A1M5JXA9_9FLAO</name>
<accession>A0A1M5JXA9</accession>
<dbReference type="Pfam" id="PF03781">
    <property type="entry name" value="FGE-sulfatase"/>
    <property type="match status" value="1"/>
</dbReference>
<feature type="domain" description="Sulfatase-modifying factor enzyme-like" evidence="2">
    <location>
        <begin position="43"/>
        <end position="280"/>
    </location>
</feature>
<feature type="signal peptide" evidence="1">
    <location>
        <begin position="1"/>
        <end position="25"/>
    </location>
</feature>
<feature type="chain" id="PRO_5012861286" evidence="1">
    <location>
        <begin position="26"/>
        <end position="322"/>
    </location>
</feature>
<keyword evidence="1" id="KW-0732">Signal</keyword>
<dbReference type="Gene3D" id="3.90.1580.10">
    <property type="entry name" value="paralog of FGE (formylglycine-generating enzyme)"/>
    <property type="match status" value="1"/>
</dbReference>
<evidence type="ECO:0000313" key="4">
    <source>
        <dbReference type="Proteomes" id="UP000184532"/>
    </source>
</evidence>
<evidence type="ECO:0000259" key="2">
    <source>
        <dbReference type="Pfam" id="PF03781"/>
    </source>
</evidence>
<dbReference type="Proteomes" id="UP000184532">
    <property type="component" value="Unassembled WGS sequence"/>
</dbReference>
<dbReference type="AlphaFoldDB" id="A0A1M5JXA9"/>
<evidence type="ECO:0000313" key="3">
    <source>
        <dbReference type="EMBL" id="SHG45174.1"/>
    </source>
</evidence>
<dbReference type="PANTHER" id="PTHR23150">
    <property type="entry name" value="SULFATASE MODIFYING FACTOR 1, 2"/>
    <property type="match status" value="1"/>
</dbReference>
<dbReference type="GO" id="GO:0120147">
    <property type="term" value="F:formylglycine-generating oxidase activity"/>
    <property type="evidence" value="ECO:0007669"/>
    <property type="project" value="TreeGrafter"/>
</dbReference>
<dbReference type="PANTHER" id="PTHR23150:SF19">
    <property type="entry name" value="FORMYLGLYCINE-GENERATING ENZYME"/>
    <property type="match status" value="1"/>
</dbReference>
<organism evidence="3 4">
    <name type="scientific">Flagellimonas flava</name>
    <dbReference type="NCBI Taxonomy" id="570519"/>
    <lineage>
        <taxon>Bacteria</taxon>
        <taxon>Pseudomonadati</taxon>
        <taxon>Bacteroidota</taxon>
        <taxon>Flavobacteriia</taxon>
        <taxon>Flavobacteriales</taxon>
        <taxon>Flavobacteriaceae</taxon>
        <taxon>Flagellimonas</taxon>
    </lineage>
</organism>